<feature type="transmembrane region" description="Helical" evidence="1">
    <location>
        <begin position="7"/>
        <end position="29"/>
    </location>
</feature>
<keyword evidence="1" id="KW-0472">Membrane</keyword>
<dbReference type="AlphaFoldDB" id="C8RXI4"/>
<dbReference type="EMBL" id="ACYY01000002">
    <property type="protein sequence ID" value="EEW26709.1"/>
    <property type="molecule type" value="Genomic_DNA"/>
</dbReference>
<evidence type="ECO:0000313" key="2">
    <source>
        <dbReference type="EMBL" id="EEW26709.1"/>
    </source>
</evidence>
<sequence>MSKRIAKVVLIGLVVSGIVAGMTGVAWGIAAGVPLLGLAMLYPLSGLCGVGLFLGFAMRRCPSGRTTP</sequence>
<reference evidence="2 3" key="1">
    <citation type="submission" date="2009-08" db="EMBL/GenBank/DDBJ databases">
        <title>The draft genome of Rhodobacter sp. SW2.</title>
        <authorList>
            <consortium name="US DOE Joint Genome Institute (JGI-PGF)"/>
            <person name="Lucas S."/>
            <person name="Copeland A."/>
            <person name="Lapidus A."/>
            <person name="Glavina del Rio T."/>
            <person name="Tice H."/>
            <person name="Bruce D."/>
            <person name="Goodwin L."/>
            <person name="Pitluck S."/>
            <person name="Larimer F."/>
            <person name="Land M.L."/>
            <person name="Hauser L."/>
            <person name="Emerson D."/>
        </authorList>
    </citation>
    <scope>NUCLEOTIDE SEQUENCE [LARGE SCALE GENOMIC DNA]</scope>
    <source>
        <strain evidence="2 3">SW2</strain>
    </source>
</reference>
<comment type="caution">
    <text evidence="2">The sequence shown here is derived from an EMBL/GenBank/DDBJ whole genome shotgun (WGS) entry which is preliminary data.</text>
</comment>
<evidence type="ECO:0000256" key="1">
    <source>
        <dbReference type="SAM" id="Phobius"/>
    </source>
</evidence>
<feature type="transmembrane region" description="Helical" evidence="1">
    <location>
        <begin position="35"/>
        <end position="57"/>
    </location>
</feature>
<keyword evidence="3" id="KW-1185">Reference proteome</keyword>
<proteinExistence type="predicted"/>
<protein>
    <submittedName>
        <fullName evidence="2">Uncharacterized protein</fullName>
    </submittedName>
</protein>
<evidence type="ECO:0000313" key="3">
    <source>
        <dbReference type="Proteomes" id="UP000010121"/>
    </source>
</evidence>
<keyword evidence="1" id="KW-0812">Transmembrane</keyword>
<name>C8RXI4_9RHOB</name>
<organism evidence="2 3">
    <name type="scientific">Rhodobacter ferrooxidans</name>
    <dbReference type="NCBI Taxonomy" id="371731"/>
    <lineage>
        <taxon>Bacteria</taxon>
        <taxon>Pseudomonadati</taxon>
        <taxon>Pseudomonadota</taxon>
        <taxon>Alphaproteobacteria</taxon>
        <taxon>Rhodobacterales</taxon>
        <taxon>Rhodobacter group</taxon>
        <taxon>Rhodobacter</taxon>
    </lineage>
</organism>
<gene>
    <name evidence="2" type="ORF">Rsw2DRAFT_0512</name>
</gene>
<keyword evidence="1" id="KW-1133">Transmembrane helix</keyword>
<dbReference type="Proteomes" id="UP000010121">
    <property type="component" value="Unassembled WGS sequence"/>
</dbReference>
<accession>C8RXI4</accession>